<comment type="caution">
    <text evidence="11">The sequence shown here is derived from an EMBL/GenBank/DDBJ whole genome shotgun (WGS) entry which is preliminary data.</text>
</comment>
<evidence type="ECO:0000256" key="7">
    <source>
        <dbReference type="ARBA" id="ARBA00037904"/>
    </source>
</evidence>
<keyword evidence="5" id="KW-0472">Membrane</keyword>
<comment type="subcellular location">
    <subcellularLocation>
        <location evidence="1">Cell membrane</location>
    </subcellularLocation>
</comment>
<dbReference type="InterPro" id="IPR029044">
    <property type="entry name" value="Nucleotide-diphossugar_trans"/>
</dbReference>
<evidence type="ECO:0000256" key="5">
    <source>
        <dbReference type="ARBA" id="ARBA00023136"/>
    </source>
</evidence>
<organism evidence="11 12">
    <name type="scientific">Nocardia caishijiensis</name>
    <dbReference type="NCBI Taxonomy" id="184756"/>
    <lineage>
        <taxon>Bacteria</taxon>
        <taxon>Bacillati</taxon>
        <taxon>Actinomycetota</taxon>
        <taxon>Actinomycetes</taxon>
        <taxon>Mycobacteriales</taxon>
        <taxon>Nocardiaceae</taxon>
        <taxon>Nocardia</taxon>
    </lineage>
</organism>
<dbReference type="InterPro" id="IPR001173">
    <property type="entry name" value="Glyco_trans_2-like"/>
</dbReference>
<comment type="function">
    <text evidence="6">Catalyzes the glycosylation of 4,4'-diaponeurosporenoate, i.e. the esterification of glucose at the C1'' position with the carboxyl group of 4,4'-diaponeurosporenic acid, to form glycosyl-4,4'-diaponeurosporenoate. This is a step in the biosynthesis of staphyloxanthin, an orange pigment present in most staphylococci strains.</text>
</comment>
<evidence type="ECO:0000256" key="2">
    <source>
        <dbReference type="ARBA" id="ARBA00022475"/>
    </source>
</evidence>
<keyword evidence="2" id="KW-1003">Cell membrane</keyword>
<dbReference type="SUPFAM" id="SSF53448">
    <property type="entry name" value="Nucleotide-diphospho-sugar transferases"/>
    <property type="match status" value="1"/>
</dbReference>
<evidence type="ECO:0000256" key="6">
    <source>
        <dbReference type="ARBA" id="ARBA00037281"/>
    </source>
</evidence>
<dbReference type="RefSeq" id="WP_067986412.1">
    <property type="nucleotide sequence ID" value="NZ_VMSD01000008.1"/>
</dbReference>
<keyword evidence="4 11" id="KW-0808">Transferase</keyword>
<dbReference type="Pfam" id="PF00535">
    <property type="entry name" value="Glycos_transf_2"/>
    <property type="match status" value="1"/>
</dbReference>
<dbReference type="EMBL" id="VMSD01000008">
    <property type="protein sequence ID" value="KAF0845239.1"/>
    <property type="molecule type" value="Genomic_DNA"/>
</dbReference>
<comment type="similarity">
    <text evidence="8">Belongs to the glycosyltransferase 2 family. CrtQ subfamily.</text>
</comment>
<keyword evidence="3" id="KW-0328">Glycosyltransferase</keyword>
<evidence type="ECO:0000259" key="10">
    <source>
        <dbReference type="Pfam" id="PF00535"/>
    </source>
</evidence>
<evidence type="ECO:0000256" key="8">
    <source>
        <dbReference type="ARBA" id="ARBA00038120"/>
    </source>
</evidence>
<gene>
    <name evidence="11" type="ORF">FNL39_10847</name>
</gene>
<dbReference type="GO" id="GO:0016740">
    <property type="term" value="F:transferase activity"/>
    <property type="evidence" value="ECO:0007669"/>
    <property type="project" value="UniProtKB-KW"/>
</dbReference>
<comment type="pathway">
    <text evidence="7">Carotenoid biosynthesis; staphyloxanthin biosynthesis; staphyloxanthin from farnesyl diphosphate: step 4/5.</text>
</comment>
<accession>A0ABQ6YIA4</accession>
<dbReference type="PANTHER" id="PTHR43646:SF2">
    <property type="entry name" value="GLYCOSYLTRANSFERASE 2-LIKE DOMAIN-CONTAINING PROTEIN"/>
    <property type="match status" value="1"/>
</dbReference>
<keyword evidence="12" id="KW-1185">Reference proteome</keyword>
<evidence type="ECO:0000313" key="12">
    <source>
        <dbReference type="Proteomes" id="UP000798951"/>
    </source>
</evidence>
<sequence length="286" mass="31553">MNAPTLSVVIPAFDEEEIIGECLARLVAQRVHITEVVVVDNNSTDRTREIVAEYAARWSAIRLLTESEQGLVHARNRGLDSATGELLARIDADTLVPPHWAGHIVDFFAADADHDWAAACGRGQAYDLPYGDTVGALRQRWRARKADRVKAVPVLYGSNMILRASTWARVRDRVTMRRDIFEDVDTGLCVTETGGRNAFLPTITVGVAPRRMATGTASFARYMACLPRTLVLHRRYGLALAAATVYLPAIITLHAARLALLRLHNPGNGQFTPTEVWHKPSDRVAP</sequence>
<evidence type="ECO:0000313" key="11">
    <source>
        <dbReference type="EMBL" id="KAF0845239.1"/>
    </source>
</evidence>
<proteinExistence type="inferred from homology"/>
<dbReference type="PANTHER" id="PTHR43646">
    <property type="entry name" value="GLYCOSYLTRANSFERASE"/>
    <property type="match status" value="1"/>
</dbReference>
<evidence type="ECO:0000256" key="1">
    <source>
        <dbReference type="ARBA" id="ARBA00004236"/>
    </source>
</evidence>
<dbReference type="Proteomes" id="UP000798951">
    <property type="component" value="Unassembled WGS sequence"/>
</dbReference>
<protein>
    <recommendedName>
        <fullName evidence="9">4,4'-diaponeurosporenoate glycosyltransferase</fullName>
    </recommendedName>
</protein>
<evidence type="ECO:0000256" key="4">
    <source>
        <dbReference type="ARBA" id="ARBA00022679"/>
    </source>
</evidence>
<evidence type="ECO:0000256" key="9">
    <source>
        <dbReference type="ARBA" id="ARBA00040345"/>
    </source>
</evidence>
<reference evidence="11 12" key="1">
    <citation type="submission" date="2019-07" db="EMBL/GenBank/DDBJ databases">
        <title>Genomic Encyclopedia of Type Strains, Phase IV (KMG-IV): sequencing the most valuable type-strain genomes for metagenomic binning, comparative biology and taxonomic classification.</title>
        <authorList>
            <person name="Goeker M."/>
        </authorList>
    </citation>
    <scope>NUCLEOTIDE SEQUENCE [LARGE SCALE GENOMIC DNA]</scope>
    <source>
        <strain evidence="11 12">DSM 44831</strain>
    </source>
</reference>
<evidence type="ECO:0000256" key="3">
    <source>
        <dbReference type="ARBA" id="ARBA00022676"/>
    </source>
</evidence>
<dbReference type="Gene3D" id="3.90.550.10">
    <property type="entry name" value="Spore Coat Polysaccharide Biosynthesis Protein SpsA, Chain A"/>
    <property type="match status" value="1"/>
</dbReference>
<feature type="domain" description="Glycosyltransferase 2-like" evidence="10">
    <location>
        <begin position="7"/>
        <end position="116"/>
    </location>
</feature>
<name>A0ABQ6YIA4_9NOCA</name>
<dbReference type="CDD" id="cd00761">
    <property type="entry name" value="Glyco_tranf_GTA_type"/>
    <property type="match status" value="1"/>
</dbReference>